<dbReference type="Proteomes" id="UP000276133">
    <property type="component" value="Unassembled WGS sequence"/>
</dbReference>
<sequence length="269" mass="31585">MIAIIYEKPDPKHLFHYLHRVHSSVPINDITEKIERDELKNGTFVNFILEKNEKFLWVSGEIKLNDYDMPYPLFIINVCLASANKSCCTDFIKDSYRKMEKFLGDEEKIKKTSLDNSATIEALLEFLSKVTHSRFQVMKLMTGPFFLLSTMGQRICCIQLRNIHLTLINLVLQFIEEYDIIAKKNEIYFPYIAYVYGKSKKHLIRIAGCLKVLEVAFKILSQIETIPDKKELFINSTKNLTKFIFQYEFSFRKKSVELLRMNINLGLIR</sequence>
<accession>A0A3M7QQ37</accession>
<evidence type="ECO:0000313" key="2">
    <source>
        <dbReference type="Proteomes" id="UP000276133"/>
    </source>
</evidence>
<name>A0A3M7QQ37_BRAPC</name>
<proteinExistence type="predicted"/>
<dbReference type="EMBL" id="REGN01005482">
    <property type="protein sequence ID" value="RNA13181.1"/>
    <property type="molecule type" value="Genomic_DNA"/>
</dbReference>
<dbReference type="AlphaFoldDB" id="A0A3M7QQ37"/>
<gene>
    <name evidence="1" type="ORF">BpHYR1_000406</name>
</gene>
<dbReference type="OrthoDB" id="10054700at2759"/>
<evidence type="ECO:0000313" key="1">
    <source>
        <dbReference type="EMBL" id="RNA13181.1"/>
    </source>
</evidence>
<comment type="caution">
    <text evidence="1">The sequence shown here is derived from an EMBL/GenBank/DDBJ whole genome shotgun (WGS) entry which is preliminary data.</text>
</comment>
<keyword evidence="2" id="KW-1185">Reference proteome</keyword>
<organism evidence="1 2">
    <name type="scientific">Brachionus plicatilis</name>
    <name type="common">Marine rotifer</name>
    <name type="synonym">Brachionus muelleri</name>
    <dbReference type="NCBI Taxonomy" id="10195"/>
    <lineage>
        <taxon>Eukaryota</taxon>
        <taxon>Metazoa</taxon>
        <taxon>Spiralia</taxon>
        <taxon>Gnathifera</taxon>
        <taxon>Rotifera</taxon>
        <taxon>Eurotatoria</taxon>
        <taxon>Monogononta</taxon>
        <taxon>Pseudotrocha</taxon>
        <taxon>Ploima</taxon>
        <taxon>Brachionidae</taxon>
        <taxon>Brachionus</taxon>
    </lineage>
</organism>
<protein>
    <submittedName>
        <fullName evidence="1">Uncharacterized protein</fullName>
    </submittedName>
</protein>
<reference evidence="1 2" key="1">
    <citation type="journal article" date="2018" name="Sci. Rep.">
        <title>Genomic signatures of local adaptation to the degree of environmental predictability in rotifers.</title>
        <authorList>
            <person name="Franch-Gras L."/>
            <person name="Hahn C."/>
            <person name="Garcia-Roger E.M."/>
            <person name="Carmona M.J."/>
            <person name="Serra M."/>
            <person name="Gomez A."/>
        </authorList>
    </citation>
    <scope>NUCLEOTIDE SEQUENCE [LARGE SCALE GENOMIC DNA]</scope>
    <source>
        <strain evidence="1">HYR1</strain>
    </source>
</reference>